<dbReference type="GeneID" id="120268644"/>
<dbReference type="PANTHER" id="PTHR47076:SF1">
    <property type="entry name" value="NHL DOMAIN PROTEIN"/>
    <property type="match status" value="1"/>
</dbReference>
<feature type="region of interest" description="Disordered" evidence="1">
    <location>
        <begin position="56"/>
        <end position="100"/>
    </location>
</feature>
<feature type="compositionally biased region" description="Pro residues" evidence="1">
    <location>
        <begin position="81"/>
        <end position="94"/>
    </location>
</feature>
<evidence type="ECO:0000256" key="1">
    <source>
        <dbReference type="SAM" id="MobiDB-lite"/>
    </source>
</evidence>
<accession>A0AB40BWL5</accession>
<dbReference type="PANTHER" id="PTHR47076">
    <property type="entry name" value="NHL DOMAIN PROTEIN"/>
    <property type="match status" value="1"/>
</dbReference>
<keyword evidence="2" id="KW-1185">Reference proteome</keyword>
<reference evidence="3" key="1">
    <citation type="submission" date="2025-08" db="UniProtKB">
        <authorList>
            <consortium name="RefSeq"/>
        </authorList>
    </citation>
    <scope>IDENTIFICATION</scope>
</reference>
<name>A0AB40BWL5_DIOCR</name>
<proteinExistence type="predicted"/>
<evidence type="ECO:0000313" key="3">
    <source>
        <dbReference type="RefSeq" id="XP_039131888.1"/>
    </source>
</evidence>
<protein>
    <submittedName>
        <fullName evidence="3">Myosin tail region-interacting protein MTI1-like</fullName>
    </submittedName>
</protein>
<gene>
    <name evidence="3" type="primary">LOC120268644</name>
</gene>
<organism evidence="2 3">
    <name type="scientific">Dioscorea cayennensis subsp. rotundata</name>
    <name type="common">White Guinea yam</name>
    <name type="synonym">Dioscorea rotundata</name>
    <dbReference type="NCBI Taxonomy" id="55577"/>
    <lineage>
        <taxon>Eukaryota</taxon>
        <taxon>Viridiplantae</taxon>
        <taxon>Streptophyta</taxon>
        <taxon>Embryophyta</taxon>
        <taxon>Tracheophyta</taxon>
        <taxon>Spermatophyta</taxon>
        <taxon>Magnoliopsida</taxon>
        <taxon>Liliopsida</taxon>
        <taxon>Dioscoreales</taxon>
        <taxon>Dioscoreaceae</taxon>
        <taxon>Dioscorea</taxon>
    </lineage>
</organism>
<sequence length="195" mass="21765">MMIDDTHHNPSFHLYIYIYIYIYPKSETLITISNRFPPNPWIPSLPPPLHRPLPLLLSSTSSAPPSASPAASAPIVTPTTAKPPPSCAPPPPGSDPRLPEIGDRYRTFVSRMSQNHHRRRHSGDFRYDPLDYALNFDDGGDADDAYLAGDLSKYRNFSSRLPAFSSSATAAVFGCCRRVVCVFYIYIYILLSVCM</sequence>
<dbReference type="Proteomes" id="UP001515500">
    <property type="component" value="Chromosome 9"/>
</dbReference>
<dbReference type="RefSeq" id="XP_039131888.1">
    <property type="nucleotide sequence ID" value="XM_039275954.1"/>
</dbReference>
<feature type="compositionally biased region" description="Low complexity" evidence="1">
    <location>
        <begin position="56"/>
        <end position="80"/>
    </location>
</feature>
<evidence type="ECO:0000313" key="2">
    <source>
        <dbReference type="Proteomes" id="UP001515500"/>
    </source>
</evidence>
<dbReference type="AlphaFoldDB" id="A0AB40BWL5"/>